<comment type="caution">
    <text evidence="1">The sequence shown here is derived from an EMBL/GenBank/DDBJ whole genome shotgun (WGS) entry which is preliminary data.</text>
</comment>
<accession>A0A8H7K1S3</accession>
<organism evidence="1 2">
    <name type="scientific">Bionectria ochroleuca</name>
    <name type="common">Gliocladium roseum</name>
    <dbReference type="NCBI Taxonomy" id="29856"/>
    <lineage>
        <taxon>Eukaryota</taxon>
        <taxon>Fungi</taxon>
        <taxon>Dikarya</taxon>
        <taxon>Ascomycota</taxon>
        <taxon>Pezizomycotina</taxon>
        <taxon>Sordariomycetes</taxon>
        <taxon>Hypocreomycetidae</taxon>
        <taxon>Hypocreales</taxon>
        <taxon>Bionectriaceae</taxon>
        <taxon>Clonostachys</taxon>
    </lineage>
</organism>
<name>A0A8H7K1S3_BIOOC</name>
<gene>
    <name evidence="1" type="ORF">IM811_005716</name>
</gene>
<evidence type="ECO:0000313" key="2">
    <source>
        <dbReference type="Proteomes" id="UP000616885"/>
    </source>
</evidence>
<evidence type="ECO:0000313" key="1">
    <source>
        <dbReference type="EMBL" id="KAF9744136.1"/>
    </source>
</evidence>
<dbReference type="AlphaFoldDB" id="A0A8H7K1S3"/>
<dbReference type="Proteomes" id="UP000616885">
    <property type="component" value="Unassembled WGS sequence"/>
</dbReference>
<sequence length="105" mass="12658">MKLPQRYDKRSYEWCLDYKQMSQRCVTSTGSREWTKEELMAYLDWNKAEDERIEAQVAREIESNPFGSRRRGVQDIWRRIEEDVKEQEALYSESDEVGQCIEVKL</sequence>
<protein>
    <submittedName>
        <fullName evidence="1">Uncharacterized protein</fullName>
    </submittedName>
</protein>
<dbReference type="EMBL" id="JADCTT010000015">
    <property type="protein sequence ID" value="KAF9744136.1"/>
    <property type="molecule type" value="Genomic_DNA"/>
</dbReference>
<reference evidence="1" key="1">
    <citation type="submission" date="2020-10" db="EMBL/GenBank/DDBJ databases">
        <title>High-Quality Genome Resource of Clonostachys rosea strain S41 by Oxford Nanopore Long-Read Sequencing.</title>
        <authorList>
            <person name="Wang H."/>
        </authorList>
    </citation>
    <scope>NUCLEOTIDE SEQUENCE</scope>
    <source>
        <strain evidence="1">S41</strain>
    </source>
</reference>
<proteinExistence type="predicted"/>